<dbReference type="SUPFAM" id="SSF52540">
    <property type="entry name" value="P-loop containing nucleoside triphosphate hydrolases"/>
    <property type="match status" value="1"/>
</dbReference>
<dbReference type="InterPro" id="IPR027417">
    <property type="entry name" value="P-loop_NTPase"/>
</dbReference>
<comment type="subcellular location">
    <subcellularLocation>
        <location evidence="1">Cell membrane</location>
        <topology evidence="1">Multi-pass membrane protein</topology>
    </subcellularLocation>
</comment>
<keyword evidence="8 11" id="KW-1133">Transmembrane helix</keyword>
<dbReference type="PROSITE" id="PS50929">
    <property type="entry name" value="ABC_TM1F"/>
    <property type="match status" value="1"/>
</dbReference>
<dbReference type="GO" id="GO:0034040">
    <property type="term" value="F:ATPase-coupled lipid transmembrane transporter activity"/>
    <property type="evidence" value="ECO:0007669"/>
    <property type="project" value="TreeGrafter"/>
</dbReference>
<keyword evidence="4" id="KW-0997">Cell inner membrane</keyword>
<evidence type="ECO:0000313" key="14">
    <source>
        <dbReference type="EMBL" id="MBB5273506.1"/>
    </source>
</evidence>
<evidence type="ECO:0000256" key="4">
    <source>
        <dbReference type="ARBA" id="ARBA00022519"/>
    </source>
</evidence>
<evidence type="ECO:0000256" key="10">
    <source>
        <dbReference type="SAM" id="MobiDB-lite"/>
    </source>
</evidence>
<proteinExistence type="predicted"/>
<dbReference type="Gene3D" id="3.40.50.300">
    <property type="entry name" value="P-loop containing nucleotide triphosphate hydrolases"/>
    <property type="match status" value="1"/>
</dbReference>
<dbReference type="Gene3D" id="1.20.1560.10">
    <property type="entry name" value="ABC transporter type 1, transmembrane domain"/>
    <property type="match status" value="1"/>
</dbReference>
<evidence type="ECO:0000256" key="6">
    <source>
        <dbReference type="ARBA" id="ARBA00022741"/>
    </source>
</evidence>
<keyword evidence="14" id="KW-0645">Protease</keyword>
<dbReference type="InterPro" id="IPR003593">
    <property type="entry name" value="AAA+_ATPase"/>
</dbReference>
<dbReference type="GO" id="GO:0005886">
    <property type="term" value="C:plasma membrane"/>
    <property type="evidence" value="ECO:0007669"/>
    <property type="project" value="UniProtKB-SubCell"/>
</dbReference>
<feature type="domain" description="ABC transporter" evidence="12">
    <location>
        <begin position="302"/>
        <end position="537"/>
    </location>
</feature>
<feature type="region of interest" description="Disordered" evidence="10">
    <location>
        <begin position="538"/>
        <end position="581"/>
    </location>
</feature>
<evidence type="ECO:0000256" key="11">
    <source>
        <dbReference type="SAM" id="Phobius"/>
    </source>
</evidence>
<dbReference type="PANTHER" id="PTHR24221">
    <property type="entry name" value="ATP-BINDING CASSETTE SUB-FAMILY B"/>
    <property type="match status" value="1"/>
</dbReference>
<keyword evidence="5 11" id="KW-0812">Transmembrane</keyword>
<dbReference type="InterPro" id="IPR047957">
    <property type="entry name" value="ABC_AprD-like_6TM"/>
</dbReference>
<keyword evidence="15" id="KW-1185">Reference proteome</keyword>
<evidence type="ECO:0000256" key="8">
    <source>
        <dbReference type="ARBA" id="ARBA00022989"/>
    </source>
</evidence>
<evidence type="ECO:0000256" key="9">
    <source>
        <dbReference type="ARBA" id="ARBA00023136"/>
    </source>
</evidence>
<dbReference type="InterPro" id="IPR011527">
    <property type="entry name" value="ABC1_TM_dom"/>
</dbReference>
<evidence type="ECO:0000256" key="1">
    <source>
        <dbReference type="ARBA" id="ARBA00004651"/>
    </source>
</evidence>
<sequence>MINLLYLVPSIYMMQVYDRVLGSRNETTLVMLSLIAVGLYLAMGVLEYVRSAVLVRLGNRLDTQLAPRVFTAAFERNLRGRSGAAAGQAMNDLASVRQFVTGNGLFAFFDAPWVPIYLAVAFVFHPLLGLVAVVGAVVLFGLAWLTEVLTRHPLTEANAAAGAGAAYATANLRNAEVIEAMGMMPAVRQRWETLQDRMLVNQSKASEVAGRINAVTRFVRITLQSAALGVGGWLVLQNQISAGMMIAASILIARALAPVELLIGTWRQSNAARTSYKRLEELLADFPAREPGMDLPRPKGEYRIENVIATPPGAQTPVLKGVSFGITPGEVLVVVGPSASGKSTLARLLVGVWPAMAGKVRLDGADVFLWNKDQLGPWIGYLPQDVELFDGTIAENIARFGDVDSNLVIQAATKAGLHEMILRFAQGYDTPIGEAGSALSGGQRQRIALARALYGDPAVLVLDEPNSNLDDAGEAALVRAIRQAKDDKRTVVLVTHRTSVISVADRLLVLADGMVQMIGPRAEVLEAIAKGAAQIAAQRAPVPPGTVVSARPSPGSPPPGAPRRPPAQGGPGPQEPTEGAR</sequence>
<dbReference type="GO" id="GO:0005524">
    <property type="term" value="F:ATP binding"/>
    <property type="evidence" value="ECO:0007669"/>
    <property type="project" value="UniProtKB-KW"/>
</dbReference>
<reference evidence="14 15" key="1">
    <citation type="submission" date="2020-08" db="EMBL/GenBank/DDBJ databases">
        <title>Genomic Encyclopedia of Type Strains, Phase IV (KMG-IV): sequencing the most valuable type-strain genomes for metagenomic binning, comparative biology and taxonomic classification.</title>
        <authorList>
            <person name="Goeker M."/>
        </authorList>
    </citation>
    <scope>NUCLEOTIDE SEQUENCE [LARGE SCALE GENOMIC DNA]</scope>
    <source>
        <strain evidence="14 15">DSM 29781</strain>
    </source>
</reference>
<dbReference type="EMBL" id="JACHGB010000007">
    <property type="protein sequence ID" value="MBB5273506.1"/>
    <property type="molecule type" value="Genomic_DNA"/>
</dbReference>
<dbReference type="InterPro" id="IPR017871">
    <property type="entry name" value="ABC_transporter-like_CS"/>
</dbReference>
<protein>
    <submittedName>
        <fullName evidence="14">ATP-binding cassette subfamily C exporter for protease/lipase</fullName>
    </submittedName>
</protein>
<dbReference type="FunFam" id="3.40.50.300:FF:001444">
    <property type="entry name" value="ABC transporter ATP-binding protein"/>
    <property type="match status" value="1"/>
</dbReference>
<dbReference type="PROSITE" id="PS00211">
    <property type="entry name" value="ABC_TRANSPORTER_1"/>
    <property type="match status" value="1"/>
</dbReference>
<keyword evidence="14" id="KW-0378">Hydrolase</keyword>
<evidence type="ECO:0000256" key="7">
    <source>
        <dbReference type="ARBA" id="ARBA00022840"/>
    </source>
</evidence>
<dbReference type="GO" id="GO:0006508">
    <property type="term" value="P:proteolysis"/>
    <property type="evidence" value="ECO:0007669"/>
    <property type="project" value="UniProtKB-KW"/>
</dbReference>
<organism evidence="14 15">
    <name type="scientific">Quisquiliibacterium transsilvanicum</name>
    <dbReference type="NCBI Taxonomy" id="1549638"/>
    <lineage>
        <taxon>Bacteria</taxon>
        <taxon>Pseudomonadati</taxon>
        <taxon>Pseudomonadota</taxon>
        <taxon>Betaproteobacteria</taxon>
        <taxon>Burkholderiales</taxon>
        <taxon>Burkholderiaceae</taxon>
        <taxon>Quisquiliibacterium</taxon>
    </lineage>
</organism>
<keyword evidence="7 14" id="KW-0067">ATP-binding</keyword>
<keyword evidence="9 11" id="KW-0472">Membrane</keyword>
<keyword evidence="2" id="KW-0813">Transport</keyword>
<dbReference type="InterPro" id="IPR010128">
    <property type="entry name" value="ATPase_T1SS_PrtD-like"/>
</dbReference>
<accession>A0A7W8M9Y8</accession>
<dbReference type="InterPro" id="IPR003439">
    <property type="entry name" value="ABC_transporter-like_ATP-bd"/>
</dbReference>
<dbReference type="CDD" id="cd18586">
    <property type="entry name" value="ABC_6TM_PrtD_like"/>
    <property type="match status" value="1"/>
</dbReference>
<dbReference type="GO" id="GO:0016887">
    <property type="term" value="F:ATP hydrolysis activity"/>
    <property type="evidence" value="ECO:0007669"/>
    <property type="project" value="InterPro"/>
</dbReference>
<dbReference type="InterPro" id="IPR036640">
    <property type="entry name" value="ABC1_TM_sf"/>
</dbReference>
<dbReference type="Pfam" id="PF00664">
    <property type="entry name" value="ABC_membrane"/>
    <property type="match status" value="1"/>
</dbReference>
<feature type="domain" description="ABC transmembrane type-1" evidence="13">
    <location>
        <begin position="1"/>
        <end position="271"/>
    </location>
</feature>
<dbReference type="RefSeq" id="WP_425504388.1">
    <property type="nucleotide sequence ID" value="NZ_BAABEW010000020.1"/>
</dbReference>
<comment type="caution">
    <text evidence="14">The sequence shown here is derived from an EMBL/GenBank/DDBJ whole genome shotgun (WGS) entry which is preliminary data.</text>
</comment>
<dbReference type="GO" id="GO:0030256">
    <property type="term" value="C:type I protein secretion system complex"/>
    <property type="evidence" value="ECO:0007669"/>
    <property type="project" value="InterPro"/>
</dbReference>
<dbReference type="CDD" id="cd03246">
    <property type="entry name" value="ABCC_Protease_Secretion"/>
    <property type="match status" value="1"/>
</dbReference>
<dbReference type="NCBIfam" id="TIGR01842">
    <property type="entry name" value="type_I_sec_PrtD"/>
    <property type="match status" value="1"/>
</dbReference>
<dbReference type="SUPFAM" id="SSF90123">
    <property type="entry name" value="ABC transporter transmembrane region"/>
    <property type="match status" value="1"/>
</dbReference>
<dbReference type="FunFam" id="1.20.1560.10:FF:000109">
    <property type="entry name" value="Alkaline protease secretion ATP-binding protein aprD"/>
    <property type="match status" value="1"/>
</dbReference>
<keyword evidence="6" id="KW-0547">Nucleotide-binding</keyword>
<evidence type="ECO:0000256" key="2">
    <source>
        <dbReference type="ARBA" id="ARBA00022448"/>
    </source>
</evidence>
<feature type="compositionally biased region" description="Pro residues" evidence="10">
    <location>
        <begin position="554"/>
        <end position="565"/>
    </location>
</feature>
<evidence type="ECO:0000256" key="3">
    <source>
        <dbReference type="ARBA" id="ARBA00022475"/>
    </source>
</evidence>
<evidence type="ECO:0000256" key="5">
    <source>
        <dbReference type="ARBA" id="ARBA00022692"/>
    </source>
</evidence>
<dbReference type="PROSITE" id="PS50893">
    <property type="entry name" value="ABC_TRANSPORTER_2"/>
    <property type="match status" value="1"/>
</dbReference>
<evidence type="ECO:0000259" key="13">
    <source>
        <dbReference type="PROSITE" id="PS50929"/>
    </source>
</evidence>
<evidence type="ECO:0000313" key="15">
    <source>
        <dbReference type="Proteomes" id="UP000532440"/>
    </source>
</evidence>
<dbReference type="SMART" id="SM00382">
    <property type="entry name" value="AAA"/>
    <property type="match status" value="1"/>
</dbReference>
<gene>
    <name evidence="14" type="ORF">HNQ70_003536</name>
</gene>
<feature type="transmembrane region" description="Helical" evidence="11">
    <location>
        <begin position="116"/>
        <end position="145"/>
    </location>
</feature>
<dbReference type="PANTHER" id="PTHR24221:SF248">
    <property type="entry name" value="ABC TRANSPORTER TRANSMEMBRANE REGION"/>
    <property type="match status" value="1"/>
</dbReference>
<dbReference type="Proteomes" id="UP000532440">
    <property type="component" value="Unassembled WGS sequence"/>
</dbReference>
<dbReference type="InterPro" id="IPR039421">
    <property type="entry name" value="Type_1_exporter"/>
</dbReference>
<name>A0A7W8M9Y8_9BURK</name>
<dbReference type="AlphaFoldDB" id="A0A7W8M9Y8"/>
<evidence type="ECO:0000259" key="12">
    <source>
        <dbReference type="PROSITE" id="PS50893"/>
    </source>
</evidence>
<dbReference type="GO" id="GO:0030253">
    <property type="term" value="P:protein secretion by the type I secretion system"/>
    <property type="evidence" value="ECO:0007669"/>
    <property type="project" value="InterPro"/>
</dbReference>
<dbReference type="GO" id="GO:0008233">
    <property type="term" value="F:peptidase activity"/>
    <property type="evidence" value="ECO:0007669"/>
    <property type="project" value="UniProtKB-KW"/>
</dbReference>
<dbReference type="Pfam" id="PF00005">
    <property type="entry name" value="ABC_tran"/>
    <property type="match status" value="1"/>
</dbReference>
<feature type="transmembrane region" description="Helical" evidence="11">
    <location>
        <begin position="29"/>
        <end position="49"/>
    </location>
</feature>
<dbReference type="GO" id="GO:0140359">
    <property type="term" value="F:ABC-type transporter activity"/>
    <property type="evidence" value="ECO:0007669"/>
    <property type="project" value="InterPro"/>
</dbReference>
<keyword evidence="3" id="KW-1003">Cell membrane</keyword>